<keyword evidence="7 9" id="KW-0687">Ribonucleoprotein</keyword>
<reference evidence="10" key="1">
    <citation type="journal article" date="2018" name="Arch. Virol.">
        <title>Identification and molecular characterization of a novel varicosa-like virus from red clover.</title>
        <authorList>
            <person name="Koloniuk I."/>
            <person name="Franova J."/>
            <person name="Sarkisova T."/>
            <person name="Pribylova J."/>
            <person name="Lenz O."/>
            <person name="Petrzik K."/>
            <person name="Spak J."/>
        </authorList>
    </citation>
    <scope>NUCLEOTIDE SEQUENCE</scope>
    <source>
        <strain evidence="10">HZ2</strain>
    </source>
</reference>
<evidence type="ECO:0000256" key="3">
    <source>
        <dbReference type="ARBA" id="ARBA00022561"/>
    </source>
</evidence>
<proteinExistence type="inferred from homology"/>
<dbReference type="Pfam" id="PF03216">
    <property type="entry name" value="Rhabdo_ncap_2"/>
    <property type="match status" value="1"/>
</dbReference>
<dbReference type="Proteomes" id="UP000680622">
    <property type="component" value="Genome"/>
</dbReference>
<keyword evidence="11" id="KW-1185">Reference proteome</keyword>
<dbReference type="EMBL" id="MF918569">
    <property type="protein sequence ID" value="AUD57854.1"/>
    <property type="molecule type" value="Viral_cRNA"/>
</dbReference>
<organism evidence="10 11">
    <name type="scientific">red clover associated varicosavirus</name>
    <dbReference type="NCBI Taxonomy" id="2848052"/>
    <lineage>
        <taxon>Viruses</taxon>
        <taxon>Riboviria</taxon>
        <taxon>Orthornavirae</taxon>
        <taxon>Negarnaviricota</taxon>
        <taxon>Haploviricotina</taxon>
        <taxon>Monjiviricetes</taxon>
        <taxon>Mononegavirales</taxon>
        <taxon>Rhabdoviridae</taxon>
        <taxon>Betarhabdovirinae</taxon>
        <taxon>Varicosavirus</taxon>
        <taxon>Varicosavirus trifolii</taxon>
    </lineage>
</organism>
<comment type="similarity">
    <text evidence="9">Belongs to the nucleorhabdovirus nucleocapsid protein family.</text>
</comment>
<name>A0A2R2Z7M6_9RHAB</name>
<dbReference type="GO" id="GO:0019029">
    <property type="term" value="C:helical viral capsid"/>
    <property type="evidence" value="ECO:0007669"/>
    <property type="project" value="UniProtKB-UniRule"/>
</dbReference>
<dbReference type="GO" id="GO:0019013">
    <property type="term" value="C:viral nucleocapsid"/>
    <property type="evidence" value="ECO:0007669"/>
    <property type="project" value="UniProtKB-UniRule"/>
</dbReference>
<evidence type="ECO:0000313" key="10">
    <source>
        <dbReference type="EMBL" id="AUD57854.1"/>
    </source>
</evidence>
<dbReference type="GO" id="GO:1990904">
    <property type="term" value="C:ribonucleoprotein complex"/>
    <property type="evidence" value="ECO:0007669"/>
    <property type="project" value="UniProtKB-UniRule"/>
</dbReference>
<comment type="function">
    <text evidence="9">Encapsidates the genome, protecting it from nucleases. The encapsidated genomic RNA is termed the nucleocapsid (NC) and serves as template for viral transcription and replication.</text>
</comment>
<keyword evidence="4 9" id="KW-0946">Virion</keyword>
<evidence type="ECO:0000256" key="9">
    <source>
        <dbReference type="RuleBase" id="RU369108"/>
    </source>
</evidence>
<comment type="subunit">
    <text evidence="9">Homomultimerizes to form the nucleocapsid. Binds to viral genomic RNA.</text>
</comment>
<evidence type="ECO:0000313" key="11">
    <source>
        <dbReference type="Proteomes" id="UP000680622"/>
    </source>
</evidence>
<evidence type="ECO:0000256" key="8">
    <source>
        <dbReference type="ARBA" id="ARBA00033344"/>
    </source>
</evidence>
<keyword evidence="3 9" id="KW-0167">Capsid protein</keyword>
<evidence type="ECO:0000256" key="6">
    <source>
        <dbReference type="ARBA" id="ARBA00023086"/>
    </source>
</evidence>
<keyword evidence="5 9" id="KW-0694">RNA-binding</keyword>
<keyword evidence="9" id="KW-1035">Host cytoplasm</keyword>
<accession>A0A2R2Z7M6</accession>
<dbReference type="GO" id="GO:0003723">
    <property type="term" value="F:RNA binding"/>
    <property type="evidence" value="ECO:0007669"/>
    <property type="project" value="UniProtKB-UniRule"/>
</dbReference>
<dbReference type="GO" id="GO:0030430">
    <property type="term" value="C:host cell cytoplasm"/>
    <property type="evidence" value="ECO:0007669"/>
    <property type="project" value="UniProtKB-SubCell"/>
</dbReference>
<keyword evidence="6 9" id="KW-0543">Viral nucleoprotein</keyword>
<sequence>MQRTGLSQKLRDITALILDNEGPEHREDPIIRRTEIQQPIADDYHARARRLALIKDRDISTRYNNISNAVMLYDNITTWDDFQVGKRPMILLQHLEIDANSATTFGNVYDTLFESLSEYTVAYLLFMAFNTRNPAGDPIFAVREEGLCDLLNSKVPSEFSQDGFFMETAESPVVCTGGDPENPDIDNMFKSCCFVAASYLRLLSKEPANVANIGESIKATYLSFYKKPLALRNFHPKQATLEHIKDILMNKDIFKNTTYALLYSGECCTLGMDIKDFLYRKQISYAGLHCYSLFLRCARAYSVDNTRLANTIYSSLFGTEMDALCLLINECGAARTPAEKKLMWRYARIYDNRFFSILQTKNCPLFVGMLGLLLKKGAPSRMNEDVMRIVHVANLPEKSVELIEKYSTTAAEYLTYKRSDGHMAVMMEG</sequence>
<comment type="subcellular location">
    <subcellularLocation>
        <location evidence="9">Virion</location>
    </subcellularLocation>
    <subcellularLocation>
        <location evidence="9">Host cytoplasm</location>
    </subcellularLocation>
</comment>
<protein>
    <recommendedName>
        <fullName evidence="1 9">Nucleoprotein</fullName>
        <shortName evidence="9">NP</shortName>
        <shortName evidence="9">Protein N</shortName>
    </recommendedName>
    <alternativeName>
        <fullName evidence="8 9">Nucleocapsid protein</fullName>
    </alternativeName>
</protein>
<keyword evidence="2 9" id="KW-1139">Helical capsid protein</keyword>
<evidence type="ECO:0000256" key="2">
    <source>
        <dbReference type="ARBA" id="ARBA00022497"/>
    </source>
</evidence>
<evidence type="ECO:0000256" key="4">
    <source>
        <dbReference type="ARBA" id="ARBA00022844"/>
    </source>
</evidence>
<evidence type="ECO:0000256" key="5">
    <source>
        <dbReference type="ARBA" id="ARBA00022884"/>
    </source>
</evidence>
<evidence type="ECO:0000256" key="7">
    <source>
        <dbReference type="ARBA" id="ARBA00023274"/>
    </source>
</evidence>
<dbReference type="InterPro" id="IPR004902">
    <property type="entry name" value="Rhabdo_ncap_2"/>
</dbReference>
<evidence type="ECO:0000256" key="1">
    <source>
        <dbReference type="ARBA" id="ARBA00014389"/>
    </source>
</evidence>